<evidence type="ECO:0000256" key="1">
    <source>
        <dbReference type="SAM" id="MobiDB-lite"/>
    </source>
</evidence>
<accession>A0A4S2KTV1</accession>
<feature type="region of interest" description="Disordered" evidence="1">
    <location>
        <begin position="1"/>
        <end position="61"/>
    </location>
</feature>
<sequence length="130" mass="14425">MSEEGSDVSPTARRSRKSVSRTNRDNWRDSNGQSEEGGKKGEMEARTRHPKTGPVIPEIGTWNAGPRQELFPLSNFAFVSPVCLSSSFGPVPLIRLGPRLRMPLSSAIIKPQPLWSNLDNVTDLWALIKK</sequence>
<proteinExistence type="predicted"/>
<organism evidence="2 3">
    <name type="scientific">Temnothorax longispinosus</name>
    <dbReference type="NCBI Taxonomy" id="300112"/>
    <lineage>
        <taxon>Eukaryota</taxon>
        <taxon>Metazoa</taxon>
        <taxon>Ecdysozoa</taxon>
        <taxon>Arthropoda</taxon>
        <taxon>Hexapoda</taxon>
        <taxon>Insecta</taxon>
        <taxon>Pterygota</taxon>
        <taxon>Neoptera</taxon>
        <taxon>Endopterygota</taxon>
        <taxon>Hymenoptera</taxon>
        <taxon>Apocrita</taxon>
        <taxon>Aculeata</taxon>
        <taxon>Formicoidea</taxon>
        <taxon>Formicidae</taxon>
        <taxon>Myrmicinae</taxon>
        <taxon>Temnothorax</taxon>
    </lineage>
</organism>
<gene>
    <name evidence="2" type="ORF">DBV15_04302</name>
</gene>
<dbReference type="EMBL" id="QBLH01001066">
    <property type="protein sequence ID" value="TGZ53280.1"/>
    <property type="molecule type" value="Genomic_DNA"/>
</dbReference>
<protein>
    <submittedName>
        <fullName evidence="2">Uncharacterized protein</fullName>
    </submittedName>
</protein>
<dbReference type="AlphaFoldDB" id="A0A4S2KTV1"/>
<comment type="caution">
    <text evidence="2">The sequence shown here is derived from an EMBL/GenBank/DDBJ whole genome shotgun (WGS) entry which is preliminary data.</text>
</comment>
<evidence type="ECO:0000313" key="2">
    <source>
        <dbReference type="EMBL" id="TGZ53280.1"/>
    </source>
</evidence>
<evidence type="ECO:0000313" key="3">
    <source>
        <dbReference type="Proteomes" id="UP000310200"/>
    </source>
</evidence>
<feature type="compositionally biased region" description="Basic and acidic residues" evidence="1">
    <location>
        <begin position="36"/>
        <end position="47"/>
    </location>
</feature>
<keyword evidence="3" id="KW-1185">Reference proteome</keyword>
<dbReference type="Proteomes" id="UP000310200">
    <property type="component" value="Unassembled WGS sequence"/>
</dbReference>
<name>A0A4S2KTV1_9HYME</name>
<reference evidence="2 3" key="1">
    <citation type="journal article" date="2019" name="Philos. Trans. R. Soc. Lond., B, Biol. Sci.">
        <title>Ant behaviour and brain gene expression of defending hosts depend on the ecological success of the intruding social parasite.</title>
        <authorList>
            <person name="Kaur R."/>
            <person name="Stoldt M."/>
            <person name="Jongepier E."/>
            <person name="Feldmeyer B."/>
            <person name="Menzel F."/>
            <person name="Bornberg-Bauer E."/>
            <person name="Foitzik S."/>
        </authorList>
    </citation>
    <scope>NUCLEOTIDE SEQUENCE [LARGE SCALE GENOMIC DNA]</scope>
    <source>
        <tissue evidence="2">Whole body</tissue>
    </source>
</reference>